<dbReference type="RefSeq" id="WP_317832055.1">
    <property type="nucleotide sequence ID" value="NZ_CP136920.1"/>
</dbReference>
<evidence type="ECO:0008006" key="3">
    <source>
        <dbReference type="Google" id="ProtNLM"/>
    </source>
</evidence>
<proteinExistence type="predicted"/>
<dbReference type="Proteomes" id="UP001304300">
    <property type="component" value="Chromosome"/>
</dbReference>
<organism evidence="1 2">
    <name type="scientific">Rubellicoccus peritrichatus</name>
    <dbReference type="NCBI Taxonomy" id="3080537"/>
    <lineage>
        <taxon>Bacteria</taxon>
        <taxon>Pseudomonadati</taxon>
        <taxon>Verrucomicrobiota</taxon>
        <taxon>Opitutia</taxon>
        <taxon>Puniceicoccales</taxon>
        <taxon>Cerasicoccaceae</taxon>
        <taxon>Rubellicoccus</taxon>
    </lineage>
</organism>
<gene>
    <name evidence="1" type="ORF">RZN69_15265</name>
</gene>
<sequence>MKSSKVKSVSVNALCYATAASSSHGIIQFYDMGGQGGPDNTFNFSWDIDQDGTNEAILSFEYGAESHVNLKQLNNSFRVITDEAKVRGFDSGYLPPIGLPSVATIQSIVADNQIKNAIFFNFDTPRFIGFSFTPDSTKLHGWASVTLSTGGFSGIVTINNWAYEDSGAAITMGAIPESSDVALGLGGLALGAVGLRSWRKNKAKRKP</sequence>
<protein>
    <recommendedName>
        <fullName evidence="3">PEP-CTERM protein-sorting domain-containing protein</fullName>
    </recommendedName>
</protein>
<dbReference type="KEGG" id="puo:RZN69_15265"/>
<reference evidence="1 2" key="1">
    <citation type="submission" date="2023-10" db="EMBL/GenBank/DDBJ databases">
        <title>Rubellicoccus peritrichatus gen. nov., sp. nov., isolated from an algae of coral reef tank.</title>
        <authorList>
            <person name="Luo J."/>
        </authorList>
    </citation>
    <scope>NUCLEOTIDE SEQUENCE [LARGE SCALE GENOMIC DNA]</scope>
    <source>
        <strain evidence="1 2">CR14</strain>
    </source>
</reference>
<name>A0AAQ3L948_9BACT</name>
<evidence type="ECO:0000313" key="2">
    <source>
        <dbReference type="Proteomes" id="UP001304300"/>
    </source>
</evidence>
<accession>A0AAQ3L948</accession>
<dbReference type="AlphaFoldDB" id="A0AAQ3L948"/>
<dbReference type="EMBL" id="CP136920">
    <property type="protein sequence ID" value="WOO39982.1"/>
    <property type="molecule type" value="Genomic_DNA"/>
</dbReference>
<evidence type="ECO:0000313" key="1">
    <source>
        <dbReference type="EMBL" id="WOO39982.1"/>
    </source>
</evidence>
<keyword evidence="2" id="KW-1185">Reference proteome</keyword>